<dbReference type="InterPro" id="IPR041588">
    <property type="entry name" value="Integrase_H2C2"/>
</dbReference>
<dbReference type="InterPro" id="IPR041577">
    <property type="entry name" value="RT_RNaseH_2"/>
</dbReference>
<dbReference type="EMBL" id="BKCJ010000998">
    <property type="protein sequence ID" value="GEU37982.1"/>
    <property type="molecule type" value="Genomic_DNA"/>
</dbReference>
<dbReference type="Pfam" id="PF08284">
    <property type="entry name" value="RVP_2"/>
    <property type="match status" value="1"/>
</dbReference>
<accession>A0A6L2JMV3</accession>
<dbReference type="SUPFAM" id="SSF53098">
    <property type="entry name" value="Ribonuclease H-like"/>
    <property type="match status" value="1"/>
</dbReference>
<evidence type="ECO:0000313" key="5">
    <source>
        <dbReference type="EMBL" id="GEU37982.1"/>
    </source>
</evidence>
<protein>
    <submittedName>
        <fullName evidence="5">Putative reverse transcriptase domain-containing protein</fullName>
    </submittedName>
</protein>
<dbReference type="SUPFAM" id="SSF56672">
    <property type="entry name" value="DNA/RNA polymerases"/>
    <property type="match status" value="1"/>
</dbReference>
<reference evidence="5" key="1">
    <citation type="journal article" date="2019" name="Sci. Rep.">
        <title>Draft genome of Tanacetum cinerariifolium, the natural source of mosquito coil.</title>
        <authorList>
            <person name="Yamashiro T."/>
            <person name="Shiraishi A."/>
            <person name="Satake H."/>
            <person name="Nakayama K."/>
        </authorList>
    </citation>
    <scope>NUCLEOTIDE SEQUENCE</scope>
</reference>
<keyword evidence="5" id="KW-0808">Transferase</keyword>
<dbReference type="PANTHER" id="PTHR35046:SF26">
    <property type="entry name" value="RNA-DIRECTED DNA POLYMERASE"/>
    <property type="match status" value="1"/>
</dbReference>
<dbReference type="InterPro" id="IPR001584">
    <property type="entry name" value="Integrase_cat-core"/>
</dbReference>
<keyword evidence="1" id="KW-0479">Metal-binding</keyword>
<keyword evidence="5" id="KW-0548">Nucleotidyltransferase</keyword>
<dbReference type="InterPro" id="IPR043128">
    <property type="entry name" value="Rev_trsase/Diguanyl_cyclase"/>
</dbReference>
<name>A0A6L2JMV3_TANCI</name>
<dbReference type="Gene3D" id="3.30.70.270">
    <property type="match status" value="1"/>
</dbReference>
<sequence length="1624" mass="185534">MPNNKDASILMDFPKNILESYLRGLECEVSNDEIKKAVLDCGTEKAPGPDGFTFGFFRHFWYLIHNVVYDAVRQILDGPFILNEVIQWCKVKKKQALIFKVDFEKAYDSVRWDFLDNVLRKFGFGDKWCKWIQCCLNSSSGSFLINGSPTKEFQFGKGLKQDEGMFKGIKLGRGLVNLSHMFYVDDTIFVGQWCENNITTPVHVLDCFYKVSGLRINMSKSKIMGVHVDAKKVNRAATKLGCLVFIIPFAYLGSIVGWNMSRKHLWNETMDKVKKRSSKWKMNTLSIGGRLTLIKSVLSSTPLYHLSLFKAPMGVLNYIESLRSHLFNGHDIKSKKATWVNWKKALVAKDRGGLGISSLYAMNRGEFASTPFFAQPAIEEWKRLLICYFHTQLTAALGCIQILEATRVPAKPEGIAKALAARDADRNTNGDDSHVSRTGAKRTERVTCECTYPDFMKCKPLNFKGTEGVVELTYALTWWNSYVMTVGPVVAYEMTWVYLKKKMTDKCYPRGEMKKLESELWNLRVKSNDVNKRQNTGRAYTARSVEKKPYGGSTPLCPKCNYHHDVPCAPKCHKRNNVSYFARDCKSTANVNTANNQRGNGTGQNPTCYECGSQGHFRKDFPNFNNKNNGTQGGNSTAPTKVYAVGPPKLLSLQLPLDHYYDVKLANGRIIRLNSILMGCTLNFLNHPFNIDLMPVELGSFDAIIGMDWLAKYHAVIVCAEKIVRIPWGNEILIIHGDGSDQGNETRLNIILCAKTQKYMLKGCHVFLAHITTKETEDKSEKKRLDQGIHVDPAKIESIKDWASPKTPTKIRQFLGLAGYYRMFIEGFLKIANLMTKLTQKGFKFDWGEKQEAAFQLLKQKLYSAPILALPERSKDFKVYCDASYKGLGVVLMQREKVIAYASRQLKIHKRNYTTHDLELGSKLRTENLEPQADGTLCLNGRSWLPCYGNLRTVIIHESHKSKYSIHSGSNKMYQDMKRLYWWPNMKADIATYVSKCLTCAKVKAEHQMPSGFLVQPKIPEWKWDNITMDFVTKLPKSSQGYDTLWVIVDRLTKSAIFVPMRETDLMEKLGRMYLKEVVAKRGIPVSIICDRDPRFASNFRKSLQKALGTSLNMSTTYHPKIDEQSERTIQTLEDMLRACVIDYGKGWVNHLSLVEFSYNNSYHGIIKATPFEALYGRKCRSPICGTEVKDAQLLGPELIQETTEKIIQIKDRVVLKVSPWKGVLRFGKRGKLNPRYIGPFKVLDEVGTVAYKLKLLQELSRVHNTFHVSSLKKGHADKTLVVPLDGLHFDDKLYFVEEPIEIVDQEVKRLKRSCVPLVKLCFLFIRLAGEQHRRSLLGWPRTIAARVTPRFILSTHSYTNPYQVVFGAQIQKRIRELELQRELTKETESKPIIWDIGDEEEEYPFVNKYLSLQEPSMLVEEESCPIYDTDNKEESEVIYDTDGNNVDGSLEFKLLHPDQGESLVIQRVLSVAPSKSIDDDSCENVVSTYMVEKLPLKIVDHPEPYQFTWLKKRNAIKVSKRCLVEFSARRKYKDKVWCEVIPMDACHILLGFKKIKIRGRIIIMKGKLMQWVQMWMLRVQRTSKENSRTSFFREGEDDTDVPDGSSPVDQRAIDENEAGGLSG</sequence>
<dbReference type="InterPro" id="IPR000477">
    <property type="entry name" value="RT_dom"/>
</dbReference>
<evidence type="ECO:0000256" key="2">
    <source>
        <dbReference type="SAM" id="MobiDB-lite"/>
    </source>
</evidence>
<dbReference type="GO" id="GO:0008270">
    <property type="term" value="F:zinc ion binding"/>
    <property type="evidence" value="ECO:0007669"/>
    <property type="project" value="UniProtKB-KW"/>
</dbReference>
<evidence type="ECO:0000259" key="3">
    <source>
        <dbReference type="PROSITE" id="PS50158"/>
    </source>
</evidence>
<keyword evidence="1" id="KW-0863">Zinc-finger</keyword>
<dbReference type="Gene3D" id="3.30.420.10">
    <property type="entry name" value="Ribonuclease H-like superfamily/Ribonuclease H"/>
    <property type="match status" value="1"/>
</dbReference>
<dbReference type="InterPro" id="IPR021109">
    <property type="entry name" value="Peptidase_aspartic_dom_sf"/>
</dbReference>
<dbReference type="PANTHER" id="PTHR35046">
    <property type="entry name" value="ZINC KNUCKLE (CCHC-TYPE) FAMILY PROTEIN"/>
    <property type="match status" value="1"/>
</dbReference>
<dbReference type="Gene3D" id="1.10.340.70">
    <property type="match status" value="1"/>
</dbReference>
<keyword evidence="5" id="KW-0695">RNA-directed DNA polymerase</keyword>
<comment type="caution">
    <text evidence="5">The sequence shown here is derived from an EMBL/GenBank/DDBJ whole genome shotgun (WGS) entry which is preliminary data.</text>
</comment>
<dbReference type="Gene3D" id="2.40.70.10">
    <property type="entry name" value="Acid Proteases"/>
    <property type="match status" value="1"/>
</dbReference>
<dbReference type="InterPro" id="IPR001878">
    <property type="entry name" value="Znf_CCHC"/>
</dbReference>
<dbReference type="Pfam" id="PF17921">
    <property type="entry name" value="Integrase_H2C2"/>
    <property type="match status" value="1"/>
</dbReference>
<proteinExistence type="predicted"/>
<dbReference type="GO" id="GO:0015074">
    <property type="term" value="P:DNA integration"/>
    <property type="evidence" value="ECO:0007669"/>
    <property type="project" value="InterPro"/>
</dbReference>
<dbReference type="InterPro" id="IPR012337">
    <property type="entry name" value="RNaseH-like_sf"/>
</dbReference>
<feature type="domain" description="CCHC-type" evidence="3">
    <location>
        <begin position="608"/>
        <end position="623"/>
    </location>
</feature>
<feature type="region of interest" description="Disordered" evidence="2">
    <location>
        <begin position="1589"/>
        <end position="1624"/>
    </location>
</feature>
<dbReference type="GO" id="GO:0003676">
    <property type="term" value="F:nucleic acid binding"/>
    <property type="evidence" value="ECO:0007669"/>
    <property type="project" value="InterPro"/>
</dbReference>
<dbReference type="CDD" id="cd00303">
    <property type="entry name" value="retropepsin_like"/>
    <property type="match status" value="1"/>
</dbReference>
<dbReference type="FunFam" id="3.30.70.270:FF:000020">
    <property type="entry name" value="Transposon Tf2-6 polyprotein-like Protein"/>
    <property type="match status" value="1"/>
</dbReference>
<evidence type="ECO:0000256" key="1">
    <source>
        <dbReference type="PROSITE-ProRule" id="PRU00047"/>
    </source>
</evidence>
<keyword evidence="1" id="KW-0862">Zinc</keyword>
<dbReference type="Pfam" id="PF00078">
    <property type="entry name" value="RVT_1"/>
    <property type="match status" value="1"/>
</dbReference>
<feature type="domain" description="Integrase catalytic" evidence="4">
    <location>
        <begin position="1016"/>
        <end position="1179"/>
    </location>
</feature>
<evidence type="ECO:0000259" key="4">
    <source>
        <dbReference type="PROSITE" id="PS50994"/>
    </source>
</evidence>
<dbReference type="PROSITE" id="PS50158">
    <property type="entry name" value="ZF_CCHC"/>
    <property type="match status" value="1"/>
</dbReference>
<dbReference type="Pfam" id="PF17919">
    <property type="entry name" value="RT_RNaseH_2"/>
    <property type="match status" value="1"/>
</dbReference>
<organism evidence="5">
    <name type="scientific">Tanacetum cinerariifolium</name>
    <name type="common">Dalmatian daisy</name>
    <name type="synonym">Chrysanthemum cinerariifolium</name>
    <dbReference type="NCBI Taxonomy" id="118510"/>
    <lineage>
        <taxon>Eukaryota</taxon>
        <taxon>Viridiplantae</taxon>
        <taxon>Streptophyta</taxon>
        <taxon>Embryophyta</taxon>
        <taxon>Tracheophyta</taxon>
        <taxon>Spermatophyta</taxon>
        <taxon>Magnoliopsida</taxon>
        <taxon>eudicotyledons</taxon>
        <taxon>Gunneridae</taxon>
        <taxon>Pentapetalae</taxon>
        <taxon>asterids</taxon>
        <taxon>campanulids</taxon>
        <taxon>Asterales</taxon>
        <taxon>Asteraceae</taxon>
        <taxon>Asteroideae</taxon>
        <taxon>Anthemideae</taxon>
        <taxon>Anthemidinae</taxon>
        <taxon>Tanacetum</taxon>
    </lineage>
</organism>
<dbReference type="InterPro" id="IPR056924">
    <property type="entry name" value="SH3_Tf2-1"/>
</dbReference>
<dbReference type="Pfam" id="PF24626">
    <property type="entry name" value="SH3_Tf2-1"/>
    <property type="match status" value="1"/>
</dbReference>
<dbReference type="InterPro" id="IPR043502">
    <property type="entry name" value="DNA/RNA_pol_sf"/>
</dbReference>
<dbReference type="PROSITE" id="PS50994">
    <property type="entry name" value="INTEGRASE"/>
    <property type="match status" value="1"/>
</dbReference>
<gene>
    <name evidence="5" type="ORF">Tci_009960</name>
</gene>
<dbReference type="GO" id="GO:0003964">
    <property type="term" value="F:RNA-directed DNA polymerase activity"/>
    <property type="evidence" value="ECO:0007669"/>
    <property type="project" value="UniProtKB-KW"/>
</dbReference>
<dbReference type="InterPro" id="IPR036397">
    <property type="entry name" value="RNaseH_sf"/>
</dbReference>